<dbReference type="AlphaFoldDB" id="A0A8H4CPL6"/>
<reference evidence="3" key="2">
    <citation type="submission" date="2020-03" db="EMBL/GenBank/DDBJ databases">
        <authorList>
            <person name="Fu F.-F."/>
            <person name="Chen J."/>
        </authorList>
    </citation>
    <scope>NUCLEOTIDE SEQUENCE</scope>
    <source>
        <strain evidence="3">Lc1</strain>
    </source>
</reference>
<dbReference type="Proteomes" id="UP000613401">
    <property type="component" value="Unassembled WGS sequence"/>
</dbReference>
<feature type="compositionally biased region" description="Polar residues" evidence="1">
    <location>
        <begin position="358"/>
        <end position="373"/>
    </location>
</feature>
<dbReference type="PANTHER" id="PTHR33112">
    <property type="entry name" value="DOMAIN PROTEIN, PUTATIVE-RELATED"/>
    <property type="match status" value="1"/>
</dbReference>
<evidence type="ECO:0000313" key="3">
    <source>
        <dbReference type="EMBL" id="KAF3807806.1"/>
    </source>
</evidence>
<gene>
    <name evidence="3" type="ORF">GCG54_00007540</name>
</gene>
<protein>
    <recommendedName>
        <fullName evidence="2">Heterokaryon incompatibility domain-containing protein</fullName>
    </recommendedName>
</protein>
<feature type="compositionally biased region" description="Basic and acidic residues" evidence="1">
    <location>
        <begin position="379"/>
        <end position="390"/>
    </location>
</feature>
<keyword evidence="4" id="KW-1185">Reference proteome</keyword>
<dbReference type="RefSeq" id="XP_045266965.1">
    <property type="nucleotide sequence ID" value="XM_045407520.1"/>
</dbReference>
<comment type="caution">
    <text evidence="3">The sequence shown here is derived from an EMBL/GenBank/DDBJ whole genome shotgun (WGS) entry which is preliminary data.</text>
</comment>
<reference evidence="3" key="1">
    <citation type="journal article" date="2020" name="Phytopathology">
        <title>Genome sequence and comparative analysis of Colletotrichum gloeosporioides isolated from Liriodendron leaves.</title>
        <authorList>
            <person name="Fu F.F."/>
            <person name="Hao Z."/>
            <person name="Wang P."/>
            <person name="Lu Y."/>
            <person name="Xue L.J."/>
            <person name="Wei G."/>
            <person name="Tian Y."/>
            <person name="Baishi H."/>
            <person name="Xu H."/>
            <person name="Shi J."/>
            <person name="Cheng T."/>
            <person name="Wang G."/>
            <person name="Yi Y."/>
            <person name="Chen J."/>
        </authorList>
    </citation>
    <scope>NUCLEOTIDE SEQUENCE</scope>
    <source>
        <strain evidence="3">Lc1</strain>
    </source>
</reference>
<accession>A0A8H4CPL6</accession>
<dbReference type="GeneID" id="69014684"/>
<proteinExistence type="predicted"/>
<dbReference type="InterPro" id="IPR010730">
    <property type="entry name" value="HET"/>
</dbReference>
<feature type="domain" description="Heterokaryon incompatibility" evidence="2">
    <location>
        <begin position="15"/>
        <end position="135"/>
    </location>
</feature>
<sequence length="482" mass="54906">MTTSDNLSARLETLAMDELPKTIRDAVRVTRALGIRYLWVDALCIEQNLSRSAMRDILRNMPDIYAGAAIVIGAGSASHCDEGFLGPRNLQYLEYELPVSQSDGLGTTNDKMRLVERGFERKSDPLYSRVWTYQESEAALFSLAFDTEKVVWKCQQSRRADSDIGYLSDPYEGNETITFFDLLMASKEQVCSSNLDMCISKYIEMCADYSKRQCGALDDKLVAFTWAIELMAKATRWDISECKAALWERDMPRQLLFCRRATDKPNIDTRTDRQNTREKTMIPSWSWASKRTPVRWKELNDCDYKRDYTAEYIACDIVPADVSDPSGAITGKQLTLRGNVRTALWNGLAFMAHDVSQAGGQPTSRQRSQSPTVRSADASQREGRGDAKSKLDLATSSCRRRDPLLSRLIVEVTWDCLWEPDNQRVKLLELRCTFIGSVYYSFGIILTCNGRDTSERLGYFRFKNAAGMNWFQERDKSIVRIV</sequence>
<dbReference type="EMBL" id="WVTB01000027">
    <property type="protein sequence ID" value="KAF3807806.1"/>
    <property type="molecule type" value="Genomic_DNA"/>
</dbReference>
<organism evidence="3 4">
    <name type="scientific">Colletotrichum gloeosporioides</name>
    <name type="common">Anthracnose fungus</name>
    <name type="synonym">Glomerella cingulata</name>
    <dbReference type="NCBI Taxonomy" id="474922"/>
    <lineage>
        <taxon>Eukaryota</taxon>
        <taxon>Fungi</taxon>
        <taxon>Dikarya</taxon>
        <taxon>Ascomycota</taxon>
        <taxon>Pezizomycotina</taxon>
        <taxon>Sordariomycetes</taxon>
        <taxon>Hypocreomycetidae</taxon>
        <taxon>Glomerellales</taxon>
        <taxon>Glomerellaceae</taxon>
        <taxon>Colletotrichum</taxon>
        <taxon>Colletotrichum gloeosporioides species complex</taxon>
    </lineage>
</organism>
<name>A0A8H4CPL6_COLGL</name>
<dbReference type="PANTHER" id="PTHR33112:SF16">
    <property type="entry name" value="HETEROKARYON INCOMPATIBILITY DOMAIN-CONTAINING PROTEIN"/>
    <property type="match status" value="1"/>
</dbReference>
<evidence type="ECO:0000259" key="2">
    <source>
        <dbReference type="Pfam" id="PF06985"/>
    </source>
</evidence>
<evidence type="ECO:0000313" key="4">
    <source>
        <dbReference type="Proteomes" id="UP000613401"/>
    </source>
</evidence>
<dbReference type="Pfam" id="PF06985">
    <property type="entry name" value="HET"/>
    <property type="match status" value="1"/>
</dbReference>
<feature type="region of interest" description="Disordered" evidence="1">
    <location>
        <begin position="356"/>
        <end position="390"/>
    </location>
</feature>
<evidence type="ECO:0000256" key="1">
    <source>
        <dbReference type="SAM" id="MobiDB-lite"/>
    </source>
</evidence>